<evidence type="ECO:0000313" key="2">
    <source>
        <dbReference type="EMBL" id="KAJ8960284.1"/>
    </source>
</evidence>
<dbReference type="InterPro" id="IPR009003">
    <property type="entry name" value="Peptidase_S1_PA"/>
</dbReference>
<keyword evidence="3" id="KW-1185">Reference proteome</keyword>
<dbReference type="EMBL" id="JAPWTK010000009">
    <property type="protein sequence ID" value="KAJ8960284.1"/>
    <property type="molecule type" value="Genomic_DNA"/>
</dbReference>
<reference evidence="2" key="1">
    <citation type="journal article" date="2023" name="Insect Mol. Biol.">
        <title>Genome sequencing provides insights into the evolution of gene families encoding plant cell wall-degrading enzymes in longhorned beetles.</title>
        <authorList>
            <person name="Shin N.R."/>
            <person name="Okamura Y."/>
            <person name="Kirsch R."/>
            <person name="Pauchet Y."/>
        </authorList>
    </citation>
    <scope>NUCLEOTIDE SEQUENCE</scope>
    <source>
        <strain evidence="2">AMC_N1</strain>
    </source>
</reference>
<organism evidence="2 3">
    <name type="scientific">Aromia moschata</name>
    <dbReference type="NCBI Taxonomy" id="1265417"/>
    <lineage>
        <taxon>Eukaryota</taxon>
        <taxon>Metazoa</taxon>
        <taxon>Ecdysozoa</taxon>
        <taxon>Arthropoda</taxon>
        <taxon>Hexapoda</taxon>
        <taxon>Insecta</taxon>
        <taxon>Pterygota</taxon>
        <taxon>Neoptera</taxon>
        <taxon>Endopterygota</taxon>
        <taxon>Coleoptera</taxon>
        <taxon>Polyphaga</taxon>
        <taxon>Cucujiformia</taxon>
        <taxon>Chrysomeloidea</taxon>
        <taxon>Cerambycidae</taxon>
        <taxon>Cerambycinae</taxon>
        <taxon>Callichromatini</taxon>
        <taxon>Aromia</taxon>
    </lineage>
</organism>
<dbReference type="SUPFAM" id="SSF50494">
    <property type="entry name" value="Trypsin-like serine proteases"/>
    <property type="match status" value="1"/>
</dbReference>
<dbReference type="AlphaFoldDB" id="A0AAV8Z807"/>
<sequence>MVFGGKYLQSKRINGQRSSTFKRSSKRQFALYRHSSNGSNRHHHQTKFPPPPDVTRHKNLRLLPEECGLIDIGDKIRNGQNADFNEFPWMALLSYRSRKLGQDQSDGIKLAFCPTVFRGKRPVFLFYAEGSNTHSKKH</sequence>
<gene>
    <name evidence="2" type="ORF">NQ318_004009</name>
</gene>
<proteinExistence type="predicted"/>
<protein>
    <submittedName>
        <fullName evidence="2">Uncharacterized protein</fullName>
    </submittedName>
</protein>
<accession>A0AAV8Z807</accession>
<name>A0AAV8Z807_9CUCU</name>
<evidence type="ECO:0000256" key="1">
    <source>
        <dbReference type="SAM" id="MobiDB-lite"/>
    </source>
</evidence>
<evidence type="ECO:0000313" key="3">
    <source>
        <dbReference type="Proteomes" id="UP001162162"/>
    </source>
</evidence>
<dbReference type="Proteomes" id="UP001162162">
    <property type="component" value="Unassembled WGS sequence"/>
</dbReference>
<comment type="caution">
    <text evidence="2">The sequence shown here is derived from an EMBL/GenBank/DDBJ whole genome shotgun (WGS) entry which is preliminary data.</text>
</comment>
<feature type="region of interest" description="Disordered" evidence="1">
    <location>
        <begin position="34"/>
        <end position="55"/>
    </location>
</feature>